<feature type="region of interest" description="Disordered" evidence="1">
    <location>
        <begin position="35"/>
        <end position="61"/>
    </location>
</feature>
<gene>
    <name evidence="3" type="ORF">H9S92_15390</name>
</gene>
<dbReference type="Proteomes" id="UP000650081">
    <property type="component" value="Unassembled WGS sequence"/>
</dbReference>
<keyword evidence="4" id="KW-1185">Reference proteome</keyword>
<feature type="domain" description="Sulfatase-modifying factor enzyme-like" evidence="2">
    <location>
        <begin position="9"/>
        <end position="50"/>
    </location>
</feature>
<dbReference type="InterPro" id="IPR005532">
    <property type="entry name" value="SUMF_dom"/>
</dbReference>
<accession>A0A923PK40</accession>
<dbReference type="EMBL" id="JACSIT010000139">
    <property type="protein sequence ID" value="MBC6995552.1"/>
    <property type="molecule type" value="Genomic_DNA"/>
</dbReference>
<dbReference type="InterPro" id="IPR042095">
    <property type="entry name" value="SUMF_sf"/>
</dbReference>
<proteinExistence type="predicted"/>
<evidence type="ECO:0000313" key="4">
    <source>
        <dbReference type="Proteomes" id="UP000650081"/>
    </source>
</evidence>
<evidence type="ECO:0000256" key="1">
    <source>
        <dbReference type="SAM" id="MobiDB-lite"/>
    </source>
</evidence>
<evidence type="ECO:0000313" key="3">
    <source>
        <dbReference type="EMBL" id="MBC6995552.1"/>
    </source>
</evidence>
<protein>
    <submittedName>
        <fullName evidence="3">SUMF1/EgtB/PvdO family nonheme iron enzyme</fullName>
    </submittedName>
</protein>
<name>A0A923PK40_9BACT</name>
<dbReference type="InterPro" id="IPR016187">
    <property type="entry name" value="CTDL_fold"/>
</dbReference>
<reference evidence="3" key="1">
    <citation type="submission" date="2020-08" db="EMBL/GenBank/DDBJ databases">
        <title>Lewinella bacteria from marine environments.</title>
        <authorList>
            <person name="Zhong Y."/>
        </authorList>
    </citation>
    <scope>NUCLEOTIDE SEQUENCE</scope>
    <source>
        <strain evidence="3">KCTC 42187</strain>
    </source>
</reference>
<dbReference type="Gene3D" id="3.90.1580.10">
    <property type="entry name" value="paralog of FGE (formylglycine-generating enzyme)"/>
    <property type="match status" value="1"/>
</dbReference>
<dbReference type="Pfam" id="PF03781">
    <property type="entry name" value="FGE-sulfatase"/>
    <property type="match status" value="1"/>
</dbReference>
<dbReference type="AlphaFoldDB" id="A0A923PK40"/>
<dbReference type="SUPFAM" id="SSF56436">
    <property type="entry name" value="C-type lectin-like"/>
    <property type="match status" value="1"/>
</dbReference>
<sequence length="61" mass="7135">MFTLGYLHKRAENRVQRGGSWNNNARNCRCAYRNNRRPDNRNNNLGFRLAAPAHPRPDGRI</sequence>
<dbReference type="RefSeq" id="WP_187467654.1">
    <property type="nucleotide sequence ID" value="NZ_JACSIT010000139.1"/>
</dbReference>
<comment type="caution">
    <text evidence="3">The sequence shown here is derived from an EMBL/GenBank/DDBJ whole genome shotgun (WGS) entry which is preliminary data.</text>
</comment>
<evidence type="ECO:0000259" key="2">
    <source>
        <dbReference type="Pfam" id="PF03781"/>
    </source>
</evidence>
<organism evidence="3 4">
    <name type="scientific">Neolewinella lacunae</name>
    <dbReference type="NCBI Taxonomy" id="1517758"/>
    <lineage>
        <taxon>Bacteria</taxon>
        <taxon>Pseudomonadati</taxon>
        <taxon>Bacteroidota</taxon>
        <taxon>Saprospiria</taxon>
        <taxon>Saprospirales</taxon>
        <taxon>Lewinellaceae</taxon>
        <taxon>Neolewinella</taxon>
    </lineage>
</organism>